<feature type="region of interest" description="Disordered" evidence="3">
    <location>
        <begin position="152"/>
        <end position="194"/>
    </location>
</feature>
<name>A0AAD9K7H2_9ANNE</name>
<dbReference type="Pfam" id="PF00168">
    <property type="entry name" value="C2"/>
    <property type="match status" value="2"/>
</dbReference>
<feature type="region of interest" description="Disordered" evidence="3">
    <location>
        <begin position="233"/>
        <end position="274"/>
    </location>
</feature>
<feature type="region of interest" description="Disordered" evidence="3">
    <location>
        <begin position="1"/>
        <end position="28"/>
    </location>
</feature>
<feature type="compositionally biased region" description="Polar residues" evidence="3">
    <location>
        <begin position="9"/>
        <end position="19"/>
    </location>
</feature>
<evidence type="ECO:0000256" key="1">
    <source>
        <dbReference type="ARBA" id="ARBA00023018"/>
    </source>
</evidence>
<dbReference type="InterPro" id="IPR000008">
    <property type="entry name" value="C2_dom"/>
</dbReference>
<feature type="compositionally biased region" description="Basic and acidic residues" evidence="3">
    <location>
        <begin position="168"/>
        <end position="181"/>
    </location>
</feature>
<dbReference type="InterPro" id="IPR035892">
    <property type="entry name" value="C2_domain_sf"/>
</dbReference>
<feature type="compositionally biased region" description="Polar residues" evidence="3">
    <location>
        <begin position="405"/>
        <end position="417"/>
    </location>
</feature>
<dbReference type="GO" id="GO:0031267">
    <property type="term" value="F:small GTPase binding"/>
    <property type="evidence" value="ECO:0007669"/>
    <property type="project" value="InterPro"/>
</dbReference>
<dbReference type="PANTHER" id="PTHR12157">
    <property type="entry name" value="REGULATING SYNAPTIC MEMBRANE EXOCYTOSIS PROTEIN"/>
    <property type="match status" value="1"/>
</dbReference>
<accession>A0AAD9K7H2</accession>
<feature type="compositionally biased region" description="Low complexity" evidence="3">
    <location>
        <begin position="535"/>
        <end position="544"/>
    </location>
</feature>
<protein>
    <recommendedName>
        <fullName evidence="4">C2 domain-containing protein</fullName>
    </recommendedName>
</protein>
<dbReference type="Gene3D" id="2.60.40.150">
    <property type="entry name" value="C2 domain"/>
    <property type="match status" value="2"/>
</dbReference>
<evidence type="ECO:0000313" key="5">
    <source>
        <dbReference type="EMBL" id="KAK2166324.1"/>
    </source>
</evidence>
<keyword evidence="1" id="KW-0770">Synapse</keyword>
<comment type="caution">
    <text evidence="5">The sequence shown here is derived from an EMBL/GenBank/DDBJ whole genome shotgun (WGS) entry which is preliminary data.</text>
</comment>
<comment type="subcellular location">
    <subcellularLocation>
        <location evidence="2">Synapse</location>
    </subcellularLocation>
</comment>
<dbReference type="Proteomes" id="UP001208570">
    <property type="component" value="Unassembled WGS sequence"/>
</dbReference>
<reference evidence="5" key="1">
    <citation type="journal article" date="2023" name="Mol. Biol. Evol.">
        <title>Third-Generation Sequencing Reveals the Adaptive Role of the Epigenome in Three Deep-Sea Polychaetes.</title>
        <authorList>
            <person name="Perez M."/>
            <person name="Aroh O."/>
            <person name="Sun Y."/>
            <person name="Lan Y."/>
            <person name="Juniper S.K."/>
            <person name="Young C.R."/>
            <person name="Angers B."/>
            <person name="Qian P.Y."/>
        </authorList>
    </citation>
    <scope>NUCLEOTIDE SEQUENCE</scope>
    <source>
        <strain evidence="5">P08H-3</strain>
    </source>
</reference>
<keyword evidence="6" id="KW-1185">Reference proteome</keyword>
<dbReference type="PANTHER" id="PTHR12157:SF21">
    <property type="entry name" value="RAB3 INTERACTING MOLECULE, ISOFORM F"/>
    <property type="match status" value="1"/>
</dbReference>
<dbReference type="GO" id="GO:0042734">
    <property type="term" value="C:presynaptic membrane"/>
    <property type="evidence" value="ECO:0007669"/>
    <property type="project" value="TreeGrafter"/>
</dbReference>
<sequence>MGRLKRPSVTITSPGSPGTTRPRPHSPQMCGKIQARIFFDAPAHQLLVTIVKAVDLPPRDNGQLRNPYCKLYLLPERTEKSKRRTKTIGGTLEPKWEQTFMYAPMKRQDLKKHSLEITLYDYDRIGSGEYVGEVCIDLGNVNISDEPQWYNIRHHDDGSSTTTSASREGSRRADIYGKDHLSPPSSVARLSDSDMSELDLEDSLSIATDGTHIEYDRGRKMTPTDPKLLINKELKRSRSPVSVPPTQPRARSRSPGRTRVSSEPMLSPTESGSIGRLMQANITRSANITPTSTPSPKKRQLPQIPVHAQQINRDKVTQDLEERARLLKMRMNAYRQSGTNLPASDTEATHRTRTKDRIRQHGLRDRPDRSYDRTGDVERNHIRRRGRGEFGSDIVSDDAIHSDASETSEVSEISRISTMERRAVPNYGTKPKPSLNRSLSNNDMAQEEKNDGSISDSAVSTDISNGRIKRRPSLGYKMAALVGLSRKSSSTSHLSATNKKHGSKARSSFQRSEEVGGAAEMRTRITKQASKDSTDGSIGSISSDSGSTWLPVSVGPEAQFGDFIEGLGPSQLVGRQVLGSPCLGEIQLGLADRKAPYVKVYLMEGKHCVEKQKTMIARRTLNPLYQQQLYFSESYINKILQVTVWGDYGRMERKVFMGVAQILLDDLDLSNMVIGWYKLFTSSSLVSPPAGIIGTGASSGRRNSGSSLESSYQSGSTKS</sequence>
<dbReference type="GO" id="GO:0048791">
    <property type="term" value="P:calcium ion-regulated exocytosis of neurotransmitter"/>
    <property type="evidence" value="ECO:0007669"/>
    <property type="project" value="TreeGrafter"/>
</dbReference>
<dbReference type="InterPro" id="IPR039032">
    <property type="entry name" value="Rim-like"/>
</dbReference>
<evidence type="ECO:0000259" key="4">
    <source>
        <dbReference type="PROSITE" id="PS50004"/>
    </source>
</evidence>
<dbReference type="PROSITE" id="PS50004">
    <property type="entry name" value="C2"/>
    <property type="match status" value="2"/>
</dbReference>
<feature type="domain" description="C2" evidence="4">
    <location>
        <begin position="29"/>
        <end position="150"/>
    </location>
</feature>
<dbReference type="EMBL" id="JAODUP010000040">
    <property type="protein sequence ID" value="KAK2166324.1"/>
    <property type="molecule type" value="Genomic_DNA"/>
</dbReference>
<dbReference type="GO" id="GO:0044325">
    <property type="term" value="F:transmembrane transporter binding"/>
    <property type="evidence" value="ECO:0007669"/>
    <property type="project" value="TreeGrafter"/>
</dbReference>
<organism evidence="5 6">
    <name type="scientific">Paralvinella palmiformis</name>
    <dbReference type="NCBI Taxonomy" id="53620"/>
    <lineage>
        <taxon>Eukaryota</taxon>
        <taxon>Metazoa</taxon>
        <taxon>Spiralia</taxon>
        <taxon>Lophotrochozoa</taxon>
        <taxon>Annelida</taxon>
        <taxon>Polychaeta</taxon>
        <taxon>Sedentaria</taxon>
        <taxon>Canalipalpata</taxon>
        <taxon>Terebellida</taxon>
        <taxon>Terebelliformia</taxon>
        <taxon>Alvinellidae</taxon>
        <taxon>Paralvinella</taxon>
    </lineage>
</organism>
<feature type="compositionally biased region" description="Polar residues" evidence="3">
    <location>
        <begin position="452"/>
        <end position="464"/>
    </location>
</feature>
<feature type="region of interest" description="Disordered" evidence="3">
    <location>
        <begin position="487"/>
        <end position="544"/>
    </location>
</feature>
<proteinExistence type="predicted"/>
<evidence type="ECO:0000256" key="2">
    <source>
        <dbReference type="ARBA" id="ARBA00034103"/>
    </source>
</evidence>
<feature type="region of interest" description="Disordered" evidence="3">
    <location>
        <begin position="337"/>
        <end position="466"/>
    </location>
</feature>
<feature type="domain" description="C2" evidence="4">
    <location>
        <begin position="559"/>
        <end position="677"/>
    </location>
</feature>
<gene>
    <name evidence="5" type="ORF">LSH36_40g18033</name>
</gene>
<dbReference type="AlphaFoldDB" id="A0AAD9K7H2"/>
<feature type="region of interest" description="Disordered" evidence="3">
    <location>
        <begin position="695"/>
        <end position="719"/>
    </location>
</feature>
<dbReference type="SMART" id="SM00239">
    <property type="entry name" value="C2"/>
    <property type="match status" value="2"/>
</dbReference>
<evidence type="ECO:0000256" key="3">
    <source>
        <dbReference type="SAM" id="MobiDB-lite"/>
    </source>
</evidence>
<dbReference type="GO" id="GO:0042391">
    <property type="term" value="P:regulation of membrane potential"/>
    <property type="evidence" value="ECO:0007669"/>
    <property type="project" value="TreeGrafter"/>
</dbReference>
<feature type="compositionally biased region" description="Polar residues" evidence="3">
    <location>
        <begin position="435"/>
        <end position="444"/>
    </location>
</feature>
<feature type="compositionally biased region" description="Basic and acidic residues" evidence="3">
    <location>
        <begin position="347"/>
        <end position="380"/>
    </location>
</feature>
<dbReference type="GO" id="GO:0048788">
    <property type="term" value="C:cytoskeleton of presynaptic active zone"/>
    <property type="evidence" value="ECO:0007669"/>
    <property type="project" value="TreeGrafter"/>
</dbReference>
<dbReference type="SUPFAM" id="SSF49562">
    <property type="entry name" value="C2 domain (Calcium/lipid-binding domain, CaLB)"/>
    <property type="match status" value="2"/>
</dbReference>
<dbReference type="GO" id="GO:0048167">
    <property type="term" value="P:regulation of synaptic plasticity"/>
    <property type="evidence" value="ECO:0007669"/>
    <property type="project" value="TreeGrafter"/>
</dbReference>
<dbReference type="GO" id="GO:0050806">
    <property type="term" value="P:positive regulation of synaptic transmission"/>
    <property type="evidence" value="ECO:0007669"/>
    <property type="project" value="TreeGrafter"/>
</dbReference>
<evidence type="ECO:0000313" key="6">
    <source>
        <dbReference type="Proteomes" id="UP001208570"/>
    </source>
</evidence>